<organism evidence="2 3">
    <name type="scientific">Funneliformis geosporum</name>
    <dbReference type="NCBI Taxonomy" id="1117311"/>
    <lineage>
        <taxon>Eukaryota</taxon>
        <taxon>Fungi</taxon>
        <taxon>Fungi incertae sedis</taxon>
        <taxon>Mucoromycota</taxon>
        <taxon>Glomeromycotina</taxon>
        <taxon>Glomeromycetes</taxon>
        <taxon>Glomerales</taxon>
        <taxon>Glomeraceae</taxon>
        <taxon>Funneliformis</taxon>
    </lineage>
</organism>
<gene>
    <name evidence="2" type="ORF">FWILDA_LOCUS12600</name>
</gene>
<sequence length="176" mass="20339">MAQSVSEQDMASAFMDWANTFKLSRPVVKIKWFKLSSGEAREDNWVNNFNKLRRLFLLLTHELYSLIVTLTVNNANKETNLEKNYTIKRNFARGVEVMKRLGESTVEAPPKMNSDNLIVAQKEALEKAHQALMEEHIALRDQCDDLQAELDRFSSFYSDDLILKANNDRLQNELQA</sequence>
<comment type="caution">
    <text evidence="2">The sequence shown here is derived from an EMBL/GenBank/DDBJ whole genome shotgun (WGS) entry which is preliminary data.</text>
</comment>
<dbReference type="EMBL" id="CAMKVN010004165">
    <property type="protein sequence ID" value="CAI2186485.1"/>
    <property type="molecule type" value="Genomic_DNA"/>
</dbReference>
<keyword evidence="1" id="KW-0175">Coiled coil</keyword>
<proteinExistence type="predicted"/>
<dbReference type="Proteomes" id="UP001153678">
    <property type="component" value="Unassembled WGS sequence"/>
</dbReference>
<keyword evidence="3" id="KW-1185">Reference proteome</keyword>
<feature type="coiled-coil region" evidence="1">
    <location>
        <begin position="122"/>
        <end position="149"/>
    </location>
</feature>
<reference evidence="2" key="1">
    <citation type="submission" date="2022-08" db="EMBL/GenBank/DDBJ databases">
        <authorList>
            <person name="Kallberg Y."/>
            <person name="Tangrot J."/>
            <person name="Rosling A."/>
        </authorList>
    </citation>
    <scope>NUCLEOTIDE SEQUENCE</scope>
    <source>
        <strain evidence="2">Wild A</strain>
    </source>
</reference>
<dbReference type="OrthoDB" id="49395at2759"/>
<name>A0A9W4SYN6_9GLOM</name>
<protein>
    <submittedName>
        <fullName evidence="2">19695_t:CDS:1</fullName>
    </submittedName>
</protein>
<evidence type="ECO:0000313" key="2">
    <source>
        <dbReference type="EMBL" id="CAI2186485.1"/>
    </source>
</evidence>
<dbReference type="AlphaFoldDB" id="A0A9W4SYN6"/>
<accession>A0A9W4SYN6</accession>
<evidence type="ECO:0000256" key="1">
    <source>
        <dbReference type="SAM" id="Coils"/>
    </source>
</evidence>
<evidence type="ECO:0000313" key="3">
    <source>
        <dbReference type="Proteomes" id="UP001153678"/>
    </source>
</evidence>